<evidence type="ECO:0000256" key="4">
    <source>
        <dbReference type="ARBA" id="ARBA00023136"/>
    </source>
</evidence>
<feature type="transmembrane region" description="Helical" evidence="5">
    <location>
        <begin position="211"/>
        <end position="231"/>
    </location>
</feature>
<comment type="subcellular location">
    <subcellularLocation>
        <location evidence="1">Membrane</location>
        <topology evidence="1">Multi-pass membrane protein</topology>
    </subcellularLocation>
</comment>
<dbReference type="InterPro" id="IPR020846">
    <property type="entry name" value="MFS_dom"/>
</dbReference>
<dbReference type="GO" id="GO:0022857">
    <property type="term" value="F:transmembrane transporter activity"/>
    <property type="evidence" value="ECO:0007669"/>
    <property type="project" value="InterPro"/>
</dbReference>
<keyword evidence="4 5" id="KW-0472">Membrane</keyword>
<keyword evidence="2 5" id="KW-0812">Transmembrane</keyword>
<dbReference type="InterPro" id="IPR036259">
    <property type="entry name" value="MFS_trans_sf"/>
</dbReference>
<dbReference type="OrthoDB" id="5376138at2759"/>
<evidence type="ECO:0000256" key="5">
    <source>
        <dbReference type="SAM" id="Phobius"/>
    </source>
</evidence>
<evidence type="ECO:0000259" key="6">
    <source>
        <dbReference type="PROSITE" id="PS50850"/>
    </source>
</evidence>
<dbReference type="Pfam" id="PF07690">
    <property type="entry name" value="MFS_1"/>
    <property type="match status" value="1"/>
</dbReference>
<feature type="transmembrane region" description="Helical" evidence="5">
    <location>
        <begin position="150"/>
        <end position="170"/>
    </location>
</feature>
<comment type="caution">
    <text evidence="7">The sequence shown here is derived from an EMBL/GenBank/DDBJ whole genome shotgun (WGS) entry which is preliminary data.</text>
</comment>
<dbReference type="Proteomes" id="UP000237144">
    <property type="component" value="Unassembled WGS sequence"/>
</dbReference>
<feature type="transmembrane region" description="Helical" evidence="5">
    <location>
        <begin position="177"/>
        <end position="199"/>
    </location>
</feature>
<evidence type="ECO:0000313" key="7">
    <source>
        <dbReference type="EMBL" id="POY70051.1"/>
    </source>
</evidence>
<keyword evidence="8" id="KW-1185">Reference proteome</keyword>
<reference evidence="7 8" key="1">
    <citation type="journal article" date="2018" name="Front. Microbiol.">
        <title>Prospects for Fungal Bioremediation of Acidic Radioactive Waste Sites: Characterization and Genome Sequence of Rhodotorula taiwanensis MD1149.</title>
        <authorList>
            <person name="Tkavc R."/>
            <person name="Matrosova V.Y."/>
            <person name="Grichenko O.E."/>
            <person name="Gostincar C."/>
            <person name="Volpe R.P."/>
            <person name="Klimenkova P."/>
            <person name="Gaidamakova E.K."/>
            <person name="Zhou C.E."/>
            <person name="Stewart B.J."/>
            <person name="Lyman M.G."/>
            <person name="Malfatti S.A."/>
            <person name="Rubinfeld B."/>
            <person name="Courtot M."/>
            <person name="Singh J."/>
            <person name="Dalgard C.L."/>
            <person name="Hamilton T."/>
            <person name="Frey K.G."/>
            <person name="Gunde-Cimerman N."/>
            <person name="Dugan L."/>
            <person name="Daly M.J."/>
        </authorList>
    </citation>
    <scope>NUCLEOTIDE SEQUENCE [LARGE SCALE GENOMIC DNA]</scope>
    <source>
        <strain evidence="7 8">MD1149</strain>
    </source>
</reference>
<dbReference type="FunFam" id="1.20.1250.20:FF:000082">
    <property type="entry name" value="MFS multidrug transporter, putative"/>
    <property type="match status" value="1"/>
</dbReference>
<evidence type="ECO:0000313" key="8">
    <source>
        <dbReference type="Proteomes" id="UP000237144"/>
    </source>
</evidence>
<dbReference type="Gene3D" id="1.20.1250.20">
    <property type="entry name" value="MFS general substrate transporter like domains"/>
    <property type="match status" value="1"/>
</dbReference>
<feature type="transmembrane region" description="Helical" evidence="5">
    <location>
        <begin position="316"/>
        <end position="342"/>
    </location>
</feature>
<feature type="transmembrane region" description="Helical" evidence="5">
    <location>
        <begin position="243"/>
        <end position="260"/>
    </location>
</feature>
<dbReference type="STRING" id="741276.A0A2S5B062"/>
<dbReference type="AlphaFoldDB" id="A0A2S5B062"/>
<evidence type="ECO:0000256" key="2">
    <source>
        <dbReference type="ARBA" id="ARBA00022692"/>
    </source>
</evidence>
<accession>A0A2S5B062</accession>
<proteinExistence type="predicted"/>
<dbReference type="SUPFAM" id="SSF103473">
    <property type="entry name" value="MFS general substrate transporter"/>
    <property type="match status" value="1"/>
</dbReference>
<dbReference type="InterPro" id="IPR011701">
    <property type="entry name" value="MFS"/>
</dbReference>
<feature type="transmembrane region" description="Helical" evidence="5">
    <location>
        <begin position="354"/>
        <end position="373"/>
    </location>
</feature>
<protein>
    <recommendedName>
        <fullName evidence="6">Major facilitator superfamily (MFS) profile domain-containing protein</fullName>
    </recommendedName>
</protein>
<dbReference type="PROSITE" id="PS50850">
    <property type="entry name" value="MFS"/>
    <property type="match status" value="1"/>
</dbReference>
<dbReference type="EMBL" id="PJQD01000151">
    <property type="protein sequence ID" value="POY70051.1"/>
    <property type="molecule type" value="Genomic_DNA"/>
</dbReference>
<gene>
    <name evidence="7" type="ORF">BMF94_6938</name>
</gene>
<feature type="transmembrane region" description="Helical" evidence="5">
    <location>
        <begin position="393"/>
        <end position="411"/>
    </location>
</feature>
<evidence type="ECO:0000256" key="1">
    <source>
        <dbReference type="ARBA" id="ARBA00004141"/>
    </source>
</evidence>
<dbReference type="PANTHER" id="PTHR23502:SF134">
    <property type="entry name" value="MAJOR FACILITATOR SUPERFAMILY (MFS) PROFILE DOMAIN-CONTAINING PROTEIN-RELATED"/>
    <property type="match status" value="1"/>
</dbReference>
<keyword evidence="3 5" id="KW-1133">Transmembrane helix</keyword>
<evidence type="ECO:0000256" key="3">
    <source>
        <dbReference type="ARBA" id="ARBA00022989"/>
    </source>
</evidence>
<feature type="transmembrane region" description="Helical" evidence="5">
    <location>
        <begin position="121"/>
        <end position="144"/>
    </location>
</feature>
<name>A0A2S5B062_9BASI</name>
<dbReference type="GO" id="GO:0005886">
    <property type="term" value="C:plasma membrane"/>
    <property type="evidence" value="ECO:0007669"/>
    <property type="project" value="TreeGrafter"/>
</dbReference>
<sequence>MSNGSRTAKVATLDSPTLRSLDMDDSASTNVCDPRLSMEQLDEALETKDLEQSFDAKAGDGVVWVEWTRDDAENPFNWSRRRKWQTTLICCAFTVSVAFSNTAFSSGSPSMMRELGCSHELAALGLAIFPLGFALGPLTLAPLSEAYGRYPMYIASAVLYLLMFIPIALARSIETVLIARFISGVAASTGGTLVGGTVADLFDAADRGLPMSLYSFCAFGANGLGPALCGWVEMKKGWRWIEWYQMMVAGAIAIVLVLFTRETRASVLLSRRAKKLRDDLQDDRYQCRSDAERSSISVLMRVSMTRPLYLLGTEAIVASFSLWAAFSYGSAFLLIEAVPLIFKNNVRGSLQTSALSRALTSGVAATIGFIGNIYQEKLYRENVARRGPEARLYSSLIGGLLFPAGAFILAFSQDRGHWMGPIVGLTLIFLGIYTIYLAVFSYLADCYTIYASSALSGQSLCRNLGAFAMPLFTTQMYDALGYQWSSFLAGMIALVLAATPWVLFRFGPAIRARS</sequence>
<feature type="transmembrane region" description="Helical" evidence="5">
    <location>
        <begin position="484"/>
        <end position="504"/>
    </location>
</feature>
<dbReference type="CDD" id="cd17323">
    <property type="entry name" value="MFS_Tpo1_MDR_like"/>
    <property type="match status" value="1"/>
</dbReference>
<feature type="transmembrane region" description="Helical" evidence="5">
    <location>
        <begin position="423"/>
        <end position="444"/>
    </location>
</feature>
<feature type="domain" description="Major facilitator superfamily (MFS) profile" evidence="6">
    <location>
        <begin position="86"/>
        <end position="508"/>
    </location>
</feature>
<organism evidence="7 8">
    <name type="scientific">Rhodotorula taiwanensis</name>
    <dbReference type="NCBI Taxonomy" id="741276"/>
    <lineage>
        <taxon>Eukaryota</taxon>
        <taxon>Fungi</taxon>
        <taxon>Dikarya</taxon>
        <taxon>Basidiomycota</taxon>
        <taxon>Pucciniomycotina</taxon>
        <taxon>Microbotryomycetes</taxon>
        <taxon>Sporidiobolales</taxon>
        <taxon>Sporidiobolaceae</taxon>
        <taxon>Rhodotorula</taxon>
    </lineage>
</organism>
<dbReference type="PANTHER" id="PTHR23502">
    <property type="entry name" value="MAJOR FACILITATOR SUPERFAMILY"/>
    <property type="match status" value="1"/>
</dbReference>